<evidence type="ECO:0000256" key="5">
    <source>
        <dbReference type="ARBA" id="ARBA00023004"/>
    </source>
</evidence>
<name>A0A564T068_STRVE</name>
<evidence type="ECO:0000256" key="2">
    <source>
        <dbReference type="ARBA" id="ARBA00022485"/>
    </source>
</evidence>
<dbReference type="SFLD" id="SFLDG01091">
    <property type="entry name" value="uncharacterized_CHP01210-like"/>
    <property type="match status" value="1"/>
</dbReference>
<dbReference type="EMBL" id="CABHNJ010000022">
    <property type="protein sequence ID" value="VUX00847.1"/>
    <property type="molecule type" value="Genomic_DNA"/>
</dbReference>
<reference evidence="8 9" key="1">
    <citation type="submission" date="2019-07" db="EMBL/GenBank/DDBJ databases">
        <authorList>
            <person name="Hibberd C M."/>
            <person name="Gehrig L. J."/>
            <person name="Chang H.-W."/>
            <person name="Venkatesh S."/>
        </authorList>
    </citation>
    <scope>NUCLEOTIDE SEQUENCE [LARGE SCALE GENOMIC DNA]</scope>
    <source>
        <strain evidence="8">Streptococcus_salivarius_SS_Bg39</strain>
    </source>
</reference>
<protein>
    <submittedName>
        <fullName evidence="8">Coproporphyrinogen III oxidase</fullName>
    </submittedName>
</protein>
<dbReference type="GO" id="GO:0051539">
    <property type="term" value="F:4 iron, 4 sulfur cluster binding"/>
    <property type="evidence" value="ECO:0007669"/>
    <property type="project" value="UniProtKB-KW"/>
</dbReference>
<dbReference type="SUPFAM" id="SSF102114">
    <property type="entry name" value="Radical SAM enzymes"/>
    <property type="match status" value="1"/>
</dbReference>
<evidence type="ECO:0000256" key="6">
    <source>
        <dbReference type="ARBA" id="ARBA00023014"/>
    </source>
</evidence>
<evidence type="ECO:0000259" key="7">
    <source>
        <dbReference type="PROSITE" id="PS51918"/>
    </source>
</evidence>
<dbReference type="SMART" id="SM00729">
    <property type="entry name" value="Elp3"/>
    <property type="match status" value="1"/>
</dbReference>
<organism evidence="8 9">
    <name type="scientific">Streptococcus vestibularis</name>
    <dbReference type="NCBI Taxonomy" id="1343"/>
    <lineage>
        <taxon>Bacteria</taxon>
        <taxon>Bacillati</taxon>
        <taxon>Bacillota</taxon>
        <taxon>Bacilli</taxon>
        <taxon>Lactobacillales</taxon>
        <taxon>Streptococcaceae</taxon>
        <taxon>Streptococcus</taxon>
    </lineage>
</organism>
<evidence type="ECO:0000256" key="4">
    <source>
        <dbReference type="ARBA" id="ARBA00022723"/>
    </source>
</evidence>
<dbReference type="AlphaFoldDB" id="A0A564T068"/>
<keyword evidence="3" id="KW-0949">S-adenosyl-L-methionine</keyword>
<comment type="cofactor">
    <cofactor evidence="1">
        <name>[4Fe-4S] cluster</name>
        <dbReference type="ChEBI" id="CHEBI:49883"/>
    </cofactor>
</comment>
<feature type="domain" description="Radical SAM core" evidence="7">
    <location>
        <begin position="34"/>
        <end position="279"/>
    </location>
</feature>
<sequence>MIFVLVLLSFLGQSVIIVFMKKRYRTVNDYYREIFGEKIFKLPIDAGFDCPNRDGTVAHGGCTFCTVSGSGDAIVAPEAPIREQFYHEIDFMHRKWPEVQKYLVYFQNFTNTHAPLEVIKERYEQAINEPGVVGINIGTRPDCLPDDVIDYLAELTERMHVTVELGLQTTYEETSELINRAHSYDLYVETVKCVRERAPKAEIVSHLINGLPGETHEMMVENVRRCVTDNDIQGIKLHLLHLMTNTRMQRDYHEGRLKLLSQEEYVSIICDQLEIIPKDIVIHRITGDAPRDMLIGPMWSLNKWEVLNAIDKEMERRDSWQGCKAASEKEEKA</sequence>
<dbReference type="GO" id="GO:0003824">
    <property type="term" value="F:catalytic activity"/>
    <property type="evidence" value="ECO:0007669"/>
    <property type="project" value="InterPro"/>
</dbReference>
<dbReference type="InterPro" id="IPR006638">
    <property type="entry name" value="Elp3/MiaA/NifB-like_rSAM"/>
</dbReference>
<keyword evidence="5" id="KW-0408">Iron</keyword>
<dbReference type="Proteomes" id="UP000380217">
    <property type="component" value="Unassembled WGS sequence"/>
</dbReference>
<dbReference type="PANTHER" id="PTHR11135:SF1">
    <property type="entry name" value="PROTEIN YHCC"/>
    <property type="match status" value="1"/>
</dbReference>
<keyword evidence="6" id="KW-0411">Iron-sulfur</keyword>
<dbReference type="Pfam" id="PF16199">
    <property type="entry name" value="Radical_SAM_C"/>
    <property type="match status" value="1"/>
</dbReference>
<dbReference type="InterPro" id="IPR032432">
    <property type="entry name" value="Radical_SAM_C"/>
</dbReference>
<dbReference type="PANTHER" id="PTHR11135">
    <property type="entry name" value="HISTONE ACETYLTRANSFERASE-RELATED"/>
    <property type="match status" value="1"/>
</dbReference>
<dbReference type="Gene3D" id="3.80.30.20">
    <property type="entry name" value="tm_1862 like domain"/>
    <property type="match status" value="1"/>
</dbReference>
<keyword evidence="4" id="KW-0479">Metal-binding</keyword>
<evidence type="ECO:0000313" key="8">
    <source>
        <dbReference type="EMBL" id="VUX00847.1"/>
    </source>
</evidence>
<dbReference type="SFLD" id="SFLDS00029">
    <property type="entry name" value="Radical_SAM"/>
    <property type="match status" value="1"/>
</dbReference>
<gene>
    <name evidence="8" type="ORF">SSSS39_01277</name>
</gene>
<dbReference type="Pfam" id="PF04055">
    <property type="entry name" value="Radical_SAM"/>
    <property type="match status" value="1"/>
</dbReference>
<accession>A0A564T068</accession>
<dbReference type="InterPro" id="IPR023404">
    <property type="entry name" value="rSAM_horseshoe"/>
</dbReference>
<dbReference type="InterPro" id="IPR007197">
    <property type="entry name" value="rSAM"/>
</dbReference>
<dbReference type="PROSITE" id="PS51918">
    <property type="entry name" value="RADICAL_SAM"/>
    <property type="match status" value="1"/>
</dbReference>
<dbReference type="SFLD" id="SFLDG01086">
    <property type="entry name" value="elongater_protein-like"/>
    <property type="match status" value="1"/>
</dbReference>
<dbReference type="InterPro" id="IPR005911">
    <property type="entry name" value="YhcC-like"/>
</dbReference>
<dbReference type="GO" id="GO:0046872">
    <property type="term" value="F:metal ion binding"/>
    <property type="evidence" value="ECO:0007669"/>
    <property type="project" value="UniProtKB-KW"/>
</dbReference>
<keyword evidence="2" id="KW-0004">4Fe-4S</keyword>
<dbReference type="InterPro" id="IPR039661">
    <property type="entry name" value="ELP3"/>
</dbReference>
<dbReference type="InterPro" id="IPR058240">
    <property type="entry name" value="rSAM_sf"/>
</dbReference>
<evidence type="ECO:0000256" key="3">
    <source>
        <dbReference type="ARBA" id="ARBA00022691"/>
    </source>
</evidence>
<evidence type="ECO:0000256" key="1">
    <source>
        <dbReference type="ARBA" id="ARBA00001966"/>
    </source>
</evidence>
<dbReference type="NCBIfam" id="TIGR01212">
    <property type="entry name" value="TIGR01212 family radical SAM protein"/>
    <property type="match status" value="1"/>
</dbReference>
<evidence type="ECO:0000313" key="9">
    <source>
        <dbReference type="Proteomes" id="UP000380217"/>
    </source>
</evidence>
<proteinExistence type="predicted"/>